<reference evidence="2" key="1">
    <citation type="journal article" date="2018" name="Nat. Microbiol.">
        <title>Leveraging single-cell genomics to expand the fungal tree of life.</title>
        <authorList>
            <person name="Ahrendt S.R."/>
            <person name="Quandt C.A."/>
            <person name="Ciobanu D."/>
            <person name="Clum A."/>
            <person name="Salamov A."/>
            <person name="Andreopoulos B."/>
            <person name="Cheng J.F."/>
            <person name="Woyke T."/>
            <person name="Pelin A."/>
            <person name="Henrissat B."/>
            <person name="Reynolds N.K."/>
            <person name="Benny G.L."/>
            <person name="Smith M.E."/>
            <person name="James T.Y."/>
            <person name="Grigoriev I.V."/>
        </authorList>
    </citation>
    <scope>NUCLEOTIDE SEQUENCE [LARGE SCALE GENOMIC DNA]</scope>
</reference>
<dbReference type="InterPro" id="IPR043502">
    <property type="entry name" value="DNA/RNA_pol_sf"/>
</dbReference>
<evidence type="ECO:0000313" key="1">
    <source>
        <dbReference type="EMBL" id="RKO94609.1"/>
    </source>
</evidence>
<proteinExistence type="predicted"/>
<dbReference type="InterPro" id="IPR043128">
    <property type="entry name" value="Rev_trsase/Diguanyl_cyclase"/>
</dbReference>
<dbReference type="EMBL" id="KZ993853">
    <property type="protein sequence ID" value="RKO94609.1"/>
    <property type="molecule type" value="Genomic_DNA"/>
</dbReference>
<gene>
    <name evidence="1" type="ORF">BDK51DRAFT_23651</name>
</gene>
<organism evidence="1 2">
    <name type="scientific">Blyttiomyces helicus</name>
    <dbReference type="NCBI Taxonomy" id="388810"/>
    <lineage>
        <taxon>Eukaryota</taxon>
        <taxon>Fungi</taxon>
        <taxon>Fungi incertae sedis</taxon>
        <taxon>Chytridiomycota</taxon>
        <taxon>Chytridiomycota incertae sedis</taxon>
        <taxon>Chytridiomycetes</taxon>
        <taxon>Chytridiomycetes incertae sedis</taxon>
        <taxon>Blyttiomyces</taxon>
    </lineage>
</organism>
<keyword evidence="2" id="KW-1185">Reference proteome</keyword>
<dbReference type="AlphaFoldDB" id="A0A4P9WND0"/>
<dbReference type="SUPFAM" id="SSF56672">
    <property type="entry name" value="DNA/RNA polymerases"/>
    <property type="match status" value="1"/>
</dbReference>
<accession>A0A4P9WND0</accession>
<name>A0A4P9WND0_9FUNG</name>
<sequence>DLYFKFISDYLDKFLTFSKTSKDHITHISEVLAPLGKHQFLQKLSKCEFEHLELLLLIWVPSANGLSSDPPVTEVIHTWLMFNMQQFIPISVYFE</sequence>
<dbReference type="Proteomes" id="UP000269721">
    <property type="component" value="Unassembled WGS sequence"/>
</dbReference>
<dbReference type="Gene3D" id="3.30.70.270">
    <property type="match status" value="1"/>
</dbReference>
<feature type="non-terminal residue" evidence="1">
    <location>
        <position position="1"/>
    </location>
</feature>
<evidence type="ECO:0000313" key="2">
    <source>
        <dbReference type="Proteomes" id="UP000269721"/>
    </source>
</evidence>
<dbReference type="OrthoDB" id="2446696at2759"/>
<protein>
    <submittedName>
        <fullName evidence="1">Uncharacterized protein</fullName>
    </submittedName>
</protein>